<dbReference type="AlphaFoldDB" id="A0A512M9T7"/>
<evidence type="ECO:0000313" key="1">
    <source>
        <dbReference type="EMBL" id="GEP43495.1"/>
    </source>
</evidence>
<accession>A0A512M9T7</accession>
<reference evidence="1 2" key="1">
    <citation type="submission" date="2019-07" db="EMBL/GenBank/DDBJ databases">
        <title>Whole genome shotgun sequence of Brevifollis gellanilyticus NBRC 108608.</title>
        <authorList>
            <person name="Hosoyama A."/>
            <person name="Uohara A."/>
            <person name="Ohji S."/>
            <person name="Ichikawa N."/>
        </authorList>
    </citation>
    <scope>NUCLEOTIDE SEQUENCE [LARGE SCALE GENOMIC DNA]</scope>
    <source>
        <strain evidence="1 2">NBRC 108608</strain>
    </source>
</reference>
<dbReference type="EMBL" id="BKAG01000018">
    <property type="protein sequence ID" value="GEP43495.1"/>
    <property type="molecule type" value="Genomic_DNA"/>
</dbReference>
<dbReference type="RefSeq" id="WP_146851071.1">
    <property type="nucleotide sequence ID" value="NZ_BKAG01000018.1"/>
</dbReference>
<protein>
    <submittedName>
        <fullName evidence="1">Uncharacterized protein</fullName>
    </submittedName>
</protein>
<evidence type="ECO:0000313" key="2">
    <source>
        <dbReference type="Proteomes" id="UP000321577"/>
    </source>
</evidence>
<organism evidence="1 2">
    <name type="scientific">Brevifollis gellanilyticus</name>
    <dbReference type="NCBI Taxonomy" id="748831"/>
    <lineage>
        <taxon>Bacteria</taxon>
        <taxon>Pseudomonadati</taxon>
        <taxon>Verrucomicrobiota</taxon>
        <taxon>Verrucomicrobiia</taxon>
        <taxon>Verrucomicrobiales</taxon>
        <taxon>Verrucomicrobiaceae</taxon>
    </lineage>
</organism>
<proteinExistence type="predicted"/>
<sequence>MTPPQEHFVKPDFQALAATDSDRKFDLRNKLFALMILDEHHDALIVAERLVFGFGGTSSMEYLLLGMLKWFLNEDPDAPYADWLRGNQAQYQDLAGGMDVWLVWHLHAKVFGPDQRMKESTRELRRIGKSGKGKVFPGVLANVVLGNFSGDLPYSPSSIIQRREEVSSLIAKLAQAAEIDFPNVSQLLDGMVYDGYLLAEYHYMRLCCQRVMAGGPR</sequence>
<comment type="caution">
    <text evidence="1">The sequence shown here is derived from an EMBL/GenBank/DDBJ whole genome shotgun (WGS) entry which is preliminary data.</text>
</comment>
<keyword evidence="2" id="KW-1185">Reference proteome</keyword>
<dbReference type="Proteomes" id="UP000321577">
    <property type="component" value="Unassembled WGS sequence"/>
</dbReference>
<name>A0A512M9T7_9BACT</name>
<gene>
    <name evidence="1" type="ORF">BGE01nite_27860</name>
</gene>